<accession>A0ABW8JHZ5</accession>
<dbReference type="RefSeq" id="WP_404547179.1">
    <property type="nucleotide sequence ID" value="NZ_JADIKJ010000010.1"/>
</dbReference>
<evidence type="ECO:0000313" key="2">
    <source>
        <dbReference type="Proteomes" id="UP001620461"/>
    </source>
</evidence>
<dbReference type="EMBL" id="JADIKJ010000010">
    <property type="protein sequence ID" value="MFK2900688.1"/>
    <property type="molecule type" value="Genomic_DNA"/>
</dbReference>
<name>A0ABW8JHZ5_9GAMM</name>
<proteinExistence type="predicted"/>
<evidence type="ECO:0000313" key="1">
    <source>
        <dbReference type="EMBL" id="MFK2900688.1"/>
    </source>
</evidence>
<protein>
    <submittedName>
        <fullName evidence="1">DUF2795 domain-containing protein</fullName>
    </submittedName>
</protein>
<dbReference type="Proteomes" id="UP001620461">
    <property type="component" value="Unassembled WGS sequence"/>
</dbReference>
<dbReference type="Pfam" id="PF11387">
    <property type="entry name" value="DUF2795"/>
    <property type="match status" value="1"/>
</dbReference>
<sequence>MHVLLFPGALKHVSITLAMACCSRIFCGSHAAGFSAGQRGEVMTRGMGGQSPANVQQYLRDVHYPASKHEVLAQARRSDAPAHVLNAIERMVEDEFASPQAVVKGWRASESTEVMA</sequence>
<keyword evidence="2" id="KW-1185">Reference proteome</keyword>
<organism evidence="1 2">
    <name type="scientific">Dyella jejuensis</name>
    <dbReference type="NCBI Taxonomy" id="1432009"/>
    <lineage>
        <taxon>Bacteria</taxon>
        <taxon>Pseudomonadati</taxon>
        <taxon>Pseudomonadota</taxon>
        <taxon>Gammaproteobacteria</taxon>
        <taxon>Lysobacterales</taxon>
        <taxon>Rhodanobacteraceae</taxon>
        <taxon>Dyella</taxon>
    </lineage>
</organism>
<comment type="caution">
    <text evidence="1">The sequence shown here is derived from an EMBL/GenBank/DDBJ whole genome shotgun (WGS) entry which is preliminary data.</text>
</comment>
<dbReference type="InterPro" id="IPR021527">
    <property type="entry name" value="DUF2795"/>
</dbReference>
<gene>
    <name evidence="1" type="ORF">ISP15_10100</name>
</gene>
<reference evidence="1 2" key="1">
    <citation type="submission" date="2020-10" db="EMBL/GenBank/DDBJ databases">
        <title>Phylogeny of dyella-like bacteria.</title>
        <authorList>
            <person name="Fu J."/>
        </authorList>
    </citation>
    <scope>NUCLEOTIDE SEQUENCE [LARGE SCALE GENOMIC DNA]</scope>
    <source>
        <strain evidence="1 2">JP1</strain>
    </source>
</reference>